<protein>
    <submittedName>
        <fullName evidence="1">Uncharacterized protein</fullName>
    </submittedName>
</protein>
<gene>
    <name evidence="1" type="ORF">HXZ27_22350</name>
</gene>
<name>A0A7H8XS52_9ACTN</name>
<evidence type="ECO:0000313" key="2">
    <source>
        <dbReference type="Proteomes" id="UP000509335"/>
    </source>
</evidence>
<reference evidence="1 2" key="1">
    <citation type="submission" date="2020-07" db="EMBL/GenBank/DDBJ databases">
        <title>A bifunctional nitrone conjugated secondary metabolite targeting the ribosome.</title>
        <authorList>
            <person name="Limbrick E.M."/>
            <person name="Graf M."/>
            <person name="Derewacz D.K."/>
            <person name="Nguyen F."/>
            <person name="Spraggins J.M."/>
            <person name="Wieland M."/>
            <person name="Ynigez-Gutierrez A.E."/>
            <person name="Reisman B.J."/>
            <person name="Zinshteyn B."/>
            <person name="McCulloch K."/>
            <person name="Iverson T.M."/>
            <person name="Green R."/>
            <person name="Wilson D.N."/>
            <person name="Bachmann B.O."/>
        </authorList>
    </citation>
    <scope>NUCLEOTIDE SEQUENCE [LARGE SCALE GENOMIC DNA]</scope>
    <source>
        <strain evidence="2">aurantiaca</strain>
    </source>
</reference>
<dbReference type="Proteomes" id="UP000509335">
    <property type="component" value="Chromosome"/>
</dbReference>
<proteinExistence type="predicted"/>
<organism evidence="1 2">
    <name type="scientific">Micromonospora carbonacea</name>
    <dbReference type="NCBI Taxonomy" id="47853"/>
    <lineage>
        <taxon>Bacteria</taxon>
        <taxon>Bacillati</taxon>
        <taxon>Actinomycetota</taxon>
        <taxon>Actinomycetes</taxon>
        <taxon>Micromonosporales</taxon>
        <taxon>Micromonosporaceae</taxon>
        <taxon>Micromonospora</taxon>
    </lineage>
</organism>
<dbReference type="AlphaFoldDB" id="A0A7H8XS52"/>
<accession>A0A7H8XS52</accession>
<evidence type="ECO:0000313" key="1">
    <source>
        <dbReference type="EMBL" id="QLD26611.1"/>
    </source>
</evidence>
<sequence length="70" mass="6816">MITSGGSGAAASSSKVLQPREGAAGIERLHLVHERGALGPGSGAPHRVAGPRLAEAARLDHGGLGVDVAG</sequence>
<dbReference type="KEGG" id="mcab:HXZ27_22350"/>
<dbReference type="EMBL" id="CP058322">
    <property type="protein sequence ID" value="QLD26611.1"/>
    <property type="molecule type" value="Genomic_DNA"/>
</dbReference>